<dbReference type="EMBL" id="JOJR01000435">
    <property type="protein sequence ID" value="RCN37894.1"/>
    <property type="molecule type" value="Genomic_DNA"/>
</dbReference>
<organism evidence="2 3">
    <name type="scientific">Ancylostoma caninum</name>
    <name type="common">Dog hookworm</name>
    <dbReference type="NCBI Taxonomy" id="29170"/>
    <lineage>
        <taxon>Eukaryota</taxon>
        <taxon>Metazoa</taxon>
        <taxon>Ecdysozoa</taxon>
        <taxon>Nematoda</taxon>
        <taxon>Chromadorea</taxon>
        <taxon>Rhabditida</taxon>
        <taxon>Rhabditina</taxon>
        <taxon>Rhabditomorpha</taxon>
        <taxon>Strongyloidea</taxon>
        <taxon>Ancylostomatidae</taxon>
        <taxon>Ancylostomatinae</taxon>
        <taxon>Ancylostoma</taxon>
    </lineage>
</organism>
<feature type="compositionally biased region" description="Basic and acidic residues" evidence="1">
    <location>
        <begin position="33"/>
        <end position="42"/>
    </location>
</feature>
<evidence type="ECO:0000256" key="1">
    <source>
        <dbReference type="SAM" id="MobiDB-lite"/>
    </source>
</evidence>
<dbReference type="STRING" id="29170.A0A368G0E3"/>
<name>A0A368G0E3_ANCCA</name>
<evidence type="ECO:0000313" key="2">
    <source>
        <dbReference type="EMBL" id="RCN37894.1"/>
    </source>
</evidence>
<protein>
    <submittedName>
        <fullName evidence="2">Uncharacterized protein</fullName>
    </submittedName>
</protein>
<sequence>MFGIFDNNRTKSESSLSQLIPATRETESEEEQTERPVRRESRFTISPGKVIEPPQSTNRRHSLTRRNAFCSLEANEARFKERDEDVKTEGSCERTNMKHHLTLHGITDYHTLVKSYMRQAKKYLHYMQFGHAKPERRPMSMYDLSQDEQKEWESARLSEEVDLTDDIDQAPFQIVKKTSLFNL</sequence>
<feature type="region of interest" description="Disordered" evidence="1">
    <location>
        <begin position="1"/>
        <end position="61"/>
    </location>
</feature>
<dbReference type="AlphaFoldDB" id="A0A368G0E3"/>
<proteinExistence type="predicted"/>
<dbReference type="InterPro" id="IPR046342">
    <property type="entry name" value="CBS_dom_sf"/>
</dbReference>
<dbReference type="Gene3D" id="3.10.580.10">
    <property type="entry name" value="CBS-domain"/>
    <property type="match status" value="1"/>
</dbReference>
<comment type="caution">
    <text evidence="2">The sequence shown here is derived from an EMBL/GenBank/DDBJ whole genome shotgun (WGS) entry which is preliminary data.</text>
</comment>
<accession>A0A368G0E3</accession>
<dbReference type="OrthoDB" id="5859855at2759"/>
<reference evidence="2 3" key="1">
    <citation type="submission" date="2014-10" db="EMBL/GenBank/DDBJ databases">
        <title>Draft genome of the hookworm Ancylostoma caninum.</title>
        <authorList>
            <person name="Mitreva M."/>
        </authorList>
    </citation>
    <scope>NUCLEOTIDE SEQUENCE [LARGE SCALE GENOMIC DNA]</scope>
    <source>
        <strain evidence="2 3">Baltimore</strain>
    </source>
</reference>
<evidence type="ECO:0000313" key="3">
    <source>
        <dbReference type="Proteomes" id="UP000252519"/>
    </source>
</evidence>
<dbReference type="Proteomes" id="UP000252519">
    <property type="component" value="Unassembled WGS sequence"/>
</dbReference>
<gene>
    <name evidence="2" type="ORF">ANCCAN_16197</name>
</gene>
<keyword evidence="3" id="KW-1185">Reference proteome</keyword>